<dbReference type="Gene3D" id="3.40.190.10">
    <property type="entry name" value="Periplasmic binding protein-like II"/>
    <property type="match status" value="1"/>
</dbReference>
<dbReference type="PROSITE" id="PS01040">
    <property type="entry name" value="SBP_BACTERIAL_5"/>
    <property type="match status" value="1"/>
</dbReference>
<keyword evidence="7" id="KW-1185">Reference proteome</keyword>
<dbReference type="InterPro" id="IPR023765">
    <property type="entry name" value="SBP_5_CS"/>
</dbReference>
<dbReference type="Pfam" id="PF00496">
    <property type="entry name" value="SBP_bac_5"/>
    <property type="match status" value="1"/>
</dbReference>
<dbReference type="InterPro" id="IPR030678">
    <property type="entry name" value="Peptide/Ni-bd"/>
</dbReference>
<reference evidence="6 7" key="1">
    <citation type="submission" date="2024-06" db="EMBL/GenBank/DDBJ databases">
        <title>The Natural Products Discovery Center: Release of the First 8490 Sequenced Strains for Exploring Actinobacteria Biosynthetic Diversity.</title>
        <authorList>
            <person name="Kalkreuter E."/>
            <person name="Kautsar S.A."/>
            <person name="Yang D."/>
            <person name="Bader C.D."/>
            <person name="Teijaro C.N."/>
            <person name="Fluegel L."/>
            <person name="Davis C.M."/>
            <person name="Simpson J.R."/>
            <person name="Lauterbach L."/>
            <person name="Steele A.D."/>
            <person name="Gui C."/>
            <person name="Meng S."/>
            <person name="Li G."/>
            <person name="Viehrig K."/>
            <person name="Ye F."/>
            <person name="Su P."/>
            <person name="Kiefer A.F."/>
            <person name="Nichols A."/>
            <person name="Cepeda A.J."/>
            <person name="Yan W."/>
            <person name="Fan B."/>
            <person name="Jiang Y."/>
            <person name="Adhikari A."/>
            <person name="Zheng C.-J."/>
            <person name="Schuster L."/>
            <person name="Cowan T.M."/>
            <person name="Smanski M.J."/>
            <person name="Chevrette M.G."/>
            <person name="De Carvalho L.P.S."/>
            <person name="Shen B."/>
        </authorList>
    </citation>
    <scope>NUCLEOTIDE SEQUENCE [LARGE SCALE GENOMIC DNA]</scope>
    <source>
        <strain evidence="6 7">NPDC048946</strain>
    </source>
</reference>
<dbReference type="PROSITE" id="PS51257">
    <property type="entry name" value="PROKAR_LIPOPROTEIN"/>
    <property type="match status" value="1"/>
</dbReference>
<dbReference type="InterPro" id="IPR000914">
    <property type="entry name" value="SBP_5_dom"/>
</dbReference>
<evidence type="ECO:0000259" key="5">
    <source>
        <dbReference type="Pfam" id="PF00496"/>
    </source>
</evidence>
<dbReference type="Proteomes" id="UP001551482">
    <property type="component" value="Unassembled WGS sequence"/>
</dbReference>
<organism evidence="6 7">
    <name type="scientific">Streptodolium elevatio</name>
    <dbReference type="NCBI Taxonomy" id="3157996"/>
    <lineage>
        <taxon>Bacteria</taxon>
        <taxon>Bacillati</taxon>
        <taxon>Actinomycetota</taxon>
        <taxon>Actinomycetes</taxon>
        <taxon>Kitasatosporales</taxon>
        <taxon>Streptomycetaceae</taxon>
        <taxon>Streptodolium</taxon>
    </lineage>
</organism>
<evidence type="ECO:0000256" key="1">
    <source>
        <dbReference type="ARBA" id="ARBA00004193"/>
    </source>
</evidence>
<comment type="subcellular location">
    <subcellularLocation>
        <location evidence="1">Cell membrane</location>
        <topology evidence="1">Lipid-anchor</topology>
    </subcellularLocation>
</comment>
<feature type="domain" description="Solute-binding protein family 5" evidence="5">
    <location>
        <begin position="93"/>
        <end position="429"/>
    </location>
</feature>
<dbReference type="PANTHER" id="PTHR30290:SF38">
    <property type="entry name" value="D,D-DIPEPTIDE-BINDING PERIPLASMIC PROTEIN DDPA-RELATED"/>
    <property type="match status" value="1"/>
</dbReference>
<feature type="chain" id="PRO_5046396804" evidence="4">
    <location>
        <begin position="22"/>
        <end position="528"/>
    </location>
</feature>
<feature type="signal peptide" evidence="4">
    <location>
        <begin position="1"/>
        <end position="21"/>
    </location>
</feature>
<evidence type="ECO:0000313" key="7">
    <source>
        <dbReference type="Proteomes" id="UP001551482"/>
    </source>
</evidence>
<evidence type="ECO:0000256" key="2">
    <source>
        <dbReference type="ARBA" id="ARBA00005695"/>
    </source>
</evidence>
<name>A0ABV3DMG2_9ACTN</name>
<dbReference type="EMBL" id="JBEZFP010000075">
    <property type="protein sequence ID" value="MEU8136936.1"/>
    <property type="molecule type" value="Genomic_DNA"/>
</dbReference>
<dbReference type="SUPFAM" id="SSF53850">
    <property type="entry name" value="Periplasmic binding protein-like II"/>
    <property type="match status" value="1"/>
</dbReference>
<dbReference type="Gene3D" id="3.10.105.10">
    <property type="entry name" value="Dipeptide-binding Protein, Domain 3"/>
    <property type="match status" value="1"/>
</dbReference>
<proteinExistence type="inferred from homology"/>
<dbReference type="PANTHER" id="PTHR30290">
    <property type="entry name" value="PERIPLASMIC BINDING COMPONENT OF ABC TRANSPORTER"/>
    <property type="match status" value="1"/>
</dbReference>
<comment type="similarity">
    <text evidence="2">Belongs to the bacterial solute-binding protein 5 family.</text>
</comment>
<dbReference type="InterPro" id="IPR039424">
    <property type="entry name" value="SBP_5"/>
</dbReference>
<evidence type="ECO:0000256" key="3">
    <source>
        <dbReference type="ARBA" id="ARBA00022729"/>
    </source>
</evidence>
<evidence type="ECO:0000256" key="4">
    <source>
        <dbReference type="SAM" id="SignalP"/>
    </source>
</evidence>
<accession>A0ABV3DMG2</accession>
<keyword evidence="3 4" id="KW-0732">Signal</keyword>
<dbReference type="RefSeq" id="WP_358358058.1">
    <property type="nucleotide sequence ID" value="NZ_JBEZFP010000075.1"/>
</dbReference>
<comment type="caution">
    <text evidence="6">The sequence shown here is derived from an EMBL/GenBank/DDBJ whole genome shotgun (WGS) entry which is preliminary data.</text>
</comment>
<evidence type="ECO:0000313" key="6">
    <source>
        <dbReference type="EMBL" id="MEU8136936.1"/>
    </source>
</evidence>
<protein>
    <submittedName>
        <fullName evidence="6">ABC transporter substrate-binding protein</fullName>
    </submittedName>
</protein>
<gene>
    <name evidence="6" type="ORF">AB0C36_25915</name>
</gene>
<dbReference type="PIRSF" id="PIRSF002741">
    <property type="entry name" value="MppA"/>
    <property type="match status" value="1"/>
</dbReference>
<sequence>MHLRTTKRLALVLAAAALALAACGGSSDDDSDAAPGDGLTSASPRAGGSLTINIVTESRGLDPFTGAMSSVTDYSRLNALYDVLVYADGKTGEIKPQIAEALTTPDGGRTWQLVVRDGVKFSDGTVFDAAAVKFTWDRMADPANRSLYASSLRGVTTEVADARTLRISLAQPNARFDQIVAANLAYVVSPTAYQKDPKGFSRQPVGAGPFLLKSWQQGVQQTYGRNPGYWQAGKPYLDELVFKTVTDQTQSFNSVDTGGSDMAITLDSRNANLAKDAGMDVTELALNGPGGVLFNMAKAPLDDPRAREALTLAIDPDGFNKIMYDGKVVTPKSLFAVTSTQIDQNAVPTPRQDTAKAAALAKQLADEGKPLNVTLMMPQSTNSGKTGEYLQQQWNLVPNINVKIDYVDINAMMAKVLVGKDYQAAYYNLATPAEPVLWNALHSKSPANWLNYSSPDADAALEASRTATTPEDLKAAYTRLAQVTSRDFLMIPLQESITYVYAKRGKFGGLELTSGAGILMDRLGRSGT</sequence>
<dbReference type="CDD" id="cd00995">
    <property type="entry name" value="PBP2_NikA_DppA_OppA_like"/>
    <property type="match status" value="1"/>
</dbReference>